<proteinExistence type="predicted"/>
<gene>
    <name evidence="8" type="ORF">PT974_12518</name>
</gene>
<evidence type="ECO:0000256" key="3">
    <source>
        <dbReference type="ARBA" id="ARBA00022989"/>
    </source>
</evidence>
<feature type="transmembrane region" description="Helical" evidence="6">
    <location>
        <begin position="67"/>
        <end position="93"/>
    </location>
</feature>
<dbReference type="CDD" id="cd17502">
    <property type="entry name" value="MFS_Azr1_MDR_like"/>
    <property type="match status" value="1"/>
</dbReference>
<evidence type="ECO:0000259" key="7">
    <source>
        <dbReference type="PROSITE" id="PS50850"/>
    </source>
</evidence>
<evidence type="ECO:0000256" key="4">
    <source>
        <dbReference type="ARBA" id="ARBA00023136"/>
    </source>
</evidence>
<dbReference type="InterPro" id="IPR011701">
    <property type="entry name" value="MFS"/>
</dbReference>
<evidence type="ECO:0000256" key="5">
    <source>
        <dbReference type="SAM" id="MobiDB-lite"/>
    </source>
</evidence>
<keyword evidence="2 6" id="KW-0812">Transmembrane</keyword>
<feature type="transmembrane region" description="Helical" evidence="6">
    <location>
        <begin position="160"/>
        <end position="181"/>
    </location>
</feature>
<evidence type="ECO:0000313" key="8">
    <source>
        <dbReference type="EMBL" id="KAK5988366.1"/>
    </source>
</evidence>
<dbReference type="Pfam" id="PF07690">
    <property type="entry name" value="MFS_1"/>
    <property type="match status" value="1"/>
</dbReference>
<accession>A0ABR0S955</accession>
<evidence type="ECO:0000256" key="1">
    <source>
        <dbReference type="ARBA" id="ARBA00004141"/>
    </source>
</evidence>
<evidence type="ECO:0000256" key="6">
    <source>
        <dbReference type="SAM" id="Phobius"/>
    </source>
</evidence>
<dbReference type="Gene3D" id="1.20.1720.10">
    <property type="entry name" value="Multidrug resistance protein D"/>
    <property type="match status" value="1"/>
</dbReference>
<feature type="transmembrane region" description="Helical" evidence="6">
    <location>
        <begin position="372"/>
        <end position="390"/>
    </location>
</feature>
<evidence type="ECO:0000256" key="2">
    <source>
        <dbReference type="ARBA" id="ARBA00022692"/>
    </source>
</evidence>
<dbReference type="PANTHER" id="PTHR23501">
    <property type="entry name" value="MAJOR FACILITATOR SUPERFAMILY"/>
    <property type="match status" value="1"/>
</dbReference>
<evidence type="ECO:0000313" key="9">
    <source>
        <dbReference type="Proteomes" id="UP001338125"/>
    </source>
</evidence>
<dbReference type="InterPro" id="IPR020846">
    <property type="entry name" value="MFS_dom"/>
</dbReference>
<name>A0ABR0S955_9HYPO</name>
<dbReference type="PANTHER" id="PTHR23501:SF201">
    <property type="entry name" value="MFS AFLATOXIN EFFLUX PUMP"/>
    <property type="match status" value="1"/>
</dbReference>
<feature type="transmembrane region" description="Helical" evidence="6">
    <location>
        <begin position="220"/>
        <end position="243"/>
    </location>
</feature>
<feature type="region of interest" description="Disordered" evidence="5">
    <location>
        <begin position="1"/>
        <end position="21"/>
    </location>
</feature>
<keyword evidence="3 6" id="KW-1133">Transmembrane helix</keyword>
<feature type="transmembrane region" description="Helical" evidence="6">
    <location>
        <begin position="524"/>
        <end position="544"/>
    </location>
</feature>
<dbReference type="EMBL" id="JAVFKD010000016">
    <property type="protein sequence ID" value="KAK5988366.1"/>
    <property type="molecule type" value="Genomic_DNA"/>
</dbReference>
<feature type="transmembrane region" description="Helical" evidence="6">
    <location>
        <begin position="135"/>
        <end position="154"/>
    </location>
</feature>
<dbReference type="Proteomes" id="UP001338125">
    <property type="component" value="Unassembled WGS sequence"/>
</dbReference>
<protein>
    <submittedName>
        <fullName evidence="8">Rubrofusarin-specific efflux pump aurT</fullName>
    </submittedName>
</protein>
<comment type="caution">
    <text evidence="8">The sequence shown here is derived from an EMBL/GenBank/DDBJ whole genome shotgun (WGS) entry which is preliminary data.</text>
</comment>
<dbReference type="PRINTS" id="PR01036">
    <property type="entry name" value="TCRTETB"/>
</dbReference>
<feature type="compositionally biased region" description="Polar residues" evidence="5">
    <location>
        <begin position="1"/>
        <end position="17"/>
    </location>
</feature>
<feature type="transmembrane region" description="Helical" evidence="6">
    <location>
        <begin position="264"/>
        <end position="282"/>
    </location>
</feature>
<feature type="domain" description="Major facilitator superfamily (MFS) profile" evidence="7">
    <location>
        <begin position="70"/>
        <end position="549"/>
    </location>
</feature>
<feature type="transmembrane region" description="Helical" evidence="6">
    <location>
        <begin position="460"/>
        <end position="482"/>
    </location>
</feature>
<dbReference type="Gene3D" id="1.20.1250.20">
    <property type="entry name" value="MFS general substrate transporter like domains"/>
    <property type="match status" value="1"/>
</dbReference>
<reference evidence="8 9" key="1">
    <citation type="submission" date="2024-01" db="EMBL/GenBank/DDBJ databases">
        <title>Complete genome of Cladobotryum mycophilum ATHUM6906.</title>
        <authorList>
            <person name="Christinaki A.C."/>
            <person name="Myridakis A.I."/>
            <person name="Kouvelis V.N."/>
        </authorList>
    </citation>
    <scope>NUCLEOTIDE SEQUENCE [LARGE SCALE GENOMIC DNA]</scope>
    <source>
        <strain evidence="8 9">ATHUM6906</strain>
    </source>
</reference>
<keyword evidence="9" id="KW-1185">Reference proteome</keyword>
<feature type="transmembrane region" description="Helical" evidence="6">
    <location>
        <begin position="422"/>
        <end position="439"/>
    </location>
</feature>
<keyword evidence="4 6" id="KW-0472">Membrane</keyword>
<sequence>MAATTPAANTAHDSNLLNEKEIAVPRSIGSSDGKTQTDDQAAAAAAAGGDDAWAENPDQEYASGGKLALIMTALCAATFLVALDRTIIATAVPRITADYHALDDISWYASAYLITSCATQLLWGRIYTFYSTKMCYIVAIVIFEVGSAVCGASPTSTGFIIGRAIAGLGSAGIFSGSTVILTQILPIQKRPMVVGLMGSMFGISSIIGPLLGGAFTDHVTWRWCFYINLPIGGVVLAILVFFLQVPSTKDKQTLKRQFIRLDPIGTLFFLPGIICFLLALQWGGAKYPWNSGRVIALFVISGVLIIAFIGVQIWRQEDATIPPRIAKQRSVTFGTFFSGMIGAGLISMLYTLPLWFQAVKGRSAIQSGIDTIPLVLALVVGSIFSGMIITRTGHYIPFMYLSTIFMSVGAGLTTTFKVNTAHPAWIGYQILFGFGLGIGMQQPSLAAQNVLDKKDISTGIAMMFFAQSLGGAIFICVSQSIFNNFLRNGLSKIDGVDVQGIIYNGAVDLWRVVSEAKLPEVLVVYNYALYKAFIVTLAAACFMIEPHWKKKKEEAAPQEEVKDAEAQV</sequence>
<dbReference type="PROSITE" id="PS50850">
    <property type="entry name" value="MFS"/>
    <property type="match status" value="1"/>
</dbReference>
<feature type="transmembrane region" description="Helical" evidence="6">
    <location>
        <begin position="331"/>
        <end position="352"/>
    </location>
</feature>
<feature type="transmembrane region" description="Helical" evidence="6">
    <location>
        <begin position="294"/>
        <end position="311"/>
    </location>
</feature>
<dbReference type="SUPFAM" id="SSF103473">
    <property type="entry name" value="MFS general substrate transporter"/>
    <property type="match status" value="1"/>
</dbReference>
<organism evidence="8 9">
    <name type="scientific">Cladobotryum mycophilum</name>
    <dbReference type="NCBI Taxonomy" id="491253"/>
    <lineage>
        <taxon>Eukaryota</taxon>
        <taxon>Fungi</taxon>
        <taxon>Dikarya</taxon>
        <taxon>Ascomycota</taxon>
        <taxon>Pezizomycotina</taxon>
        <taxon>Sordariomycetes</taxon>
        <taxon>Hypocreomycetidae</taxon>
        <taxon>Hypocreales</taxon>
        <taxon>Hypocreaceae</taxon>
        <taxon>Cladobotryum</taxon>
    </lineage>
</organism>
<feature type="transmembrane region" description="Helical" evidence="6">
    <location>
        <begin position="397"/>
        <end position="416"/>
    </location>
</feature>
<feature type="transmembrane region" description="Helical" evidence="6">
    <location>
        <begin position="193"/>
        <end position="214"/>
    </location>
</feature>
<comment type="subcellular location">
    <subcellularLocation>
        <location evidence="1">Membrane</location>
        <topology evidence="1">Multi-pass membrane protein</topology>
    </subcellularLocation>
</comment>
<dbReference type="InterPro" id="IPR036259">
    <property type="entry name" value="MFS_trans_sf"/>
</dbReference>
<feature type="transmembrane region" description="Helical" evidence="6">
    <location>
        <begin position="105"/>
        <end position="123"/>
    </location>
</feature>